<dbReference type="Proteomes" id="UP000823775">
    <property type="component" value="Unassembled WGS sequence"/>
</dbReference>
<protein>
    <submittedName>
        <fullName evidence="1">Uncharacterized protein</fullName>
    </submittedName>
</protein>
<comment type="caution">
    <text evidence="1">The sequence shown here is derived from an EMBL/GenBank/DDBJ whole genome shotgun (WGS) entry which is preliminary data.</text>
</comment>
<dbReference type="EMBL" id="JACEIK010004083">
    <property type="protein sequence ID" value="MCD9644125.1"/>
    <property type="molecule type" value="Genomic_DNA"/>
</dbReference>
<name>A0ABS8VD61_DATST</name>
<feature type="non-terminal residue" evidence="1">
    <location>
        <position position="1"/>
    </location>
</feature>
<evidence type="ECO:0000313" key="1">
    <source>
        <dbReference type="EMBL" id="MCD9644125.1"/>
    </source>
</evidence>
<feature type="non-terminal residue" evidence="1">
    <location>
        <position position="82"/>
    </location>
</feature>
<organism evidence="1 2">
    <name type="scientific">Datura stramonium</name>
    <name type="common">Jimsonweed</name>
    <name type="synonym">Common thornapple</name>
    <dbReference type="NCBI Taxonomy" id="4076"/>
    <lineage>
        <taxon>Eukaryota</taxon>
        <taxon>Viridiplantae</taxon>
        <taxon>Streptophyta</taxon>
        <taxon>Embryophyta</taxon>
        <taxon>Tracheophyta</taxon>
        <taxon>Spermatophyta</taxon>
        <taxon>Magnoliopsida</taxon>
        <taxon>eudicotyledons</taxon>
        <taxon>Gunneridae</taxon>
        <taxon>Pentapetalae</taxon>
        <taxon>asterids</taxon>
        <taxon>lamiids</taxon>
        <taxon>Solanales</taxon>
        <taxon>Solanaceae</taxon>
        <taxon>Solanoideae</taxon>
        <taxon>Datureae</taxon>
        <taxon>Datura</taxon>
    </lineage>
</organism>
<reference evidence="1 2" key="1">
    <citation type="journal article" date="2021" name="BMC Genomics">
        <title>Datura genome reveals duplications of psychoactive alkaloid biosynthetic genes and high mutation rate following tissue culture.</title>
        <authorList>
            <person name="Rajewski A."/>
            <person name="Carter-House D."/>
            <person name="Stajich J."/>
            <person name="Litt A."/>
        </authorList>
    </citation>
    <scope>NUCLEOTIDE SEQUENCE [LARGE SCALE GENOMIC DNA]</scope>
    <source>
        <strain evidence="1">AR-01</strain>
    </source>
</reference>
<accession>A0ABS8VD61</accession>
<sequence length="82" mass="9070">ILNEWWSDPLSVMINHRVKESRKVQIVGKLDNARRKLGSEAGRPEHCAALPTRCHGRRIANRVLAPGFLDGLGGSFLGKLPT</sequence>
<evidence type="ECO:0000313" key="2">
    <source>
        <dbReference type="Proteomes" id="UP000823775"/>
    </source>
</evidence>
<gene>
    <name evidence="1" type="ORF">HAX54_032109</name>
</gene>
<keyword evidence="2" id="KW-1185">Reference proteome</keyword>
<proteinExistence type="predicted"/>